<proteinExistence type="predicted"/>
<dbReference type="EMBL" id="JACGWK010000003">
    <property type="protein sequence ID" value="KAL0365696.1"/>
    <property type="molecule type" value="Genomic_DNA"/>
</dbReference>
<reference evidence="2" key="1">
    <citation type="submission" date="2020-06" db="EMBL/GenBank/DDBJ databases">
        <authorList>
            <person name="Li T."/>
            <person name="Hu X."/>
            <person name="Zhang T."/>
            <person name="Song X."/>
            <person name="Zhang H."/>
            <person name="Dai N."/>
            <person name="Sheng W."/>
            <person name="Hou X."/>
            <person name="Wei L."/>
        </authorList>
    </citation>
    <scope>NUCLEOTIDE SEQUENCE</scope>
    <source>
        <strain evidence="2">G01</strain>
        <tissue evidence="2">Leaf</tissue>
    </source>
</reference>
<feature type="compositionally biased region" description="Basic and acidic residues" evidence="1">
    <location>
        <begin position="47"/>
        <end position="59"/>
    </location>
</feature>
<gene>
    <name evidence="2" type="ORF">Sangu_0667200</name>
</gene>
<dbReference type="InterPro" id="IPR016024">
    <property type="entry name" value="ARM-type_fold"/>
</dbReference>
<protein>
    <submittedName>
        <fullName evidence="2">Serine/threonine protein phosphatase 2A regulatory subunit B' gamma isoform</fullName>
    </submittedName>
</protein>
<dbReference type="Gene3D" id="1.25.10.10">
    <property type="entry name" value="Leucine-rich Repeat Variant"/>
    <property type="match status" value="1"/>
</dbReference>
<dbReference type="InterPro" id="IPR011989">
    <property type="entry name" value="ARM-like"/>
</dbReference>
<sequence>MGAHRNSPFESPKVDIEVRSMGAHRNSPKESPKVGREGRSIGSHRNSPKESPKVDKEGRSMGAHRNSPKESPKQKSTTLRFLLDLDSKYDSGRTPHSKSTNEGILSLISYCTYTYTFTDPSESPSQQNLKRDQLLELLSTIKSLKKPLPDEILSPLFTMIATNLFRPLSPFFPHHSVLPDDDDLVATPAAAWPHLHIVYDILLRLVMDLEAKVLSEYIDDRFILGLLTLFQSEDARERDSLKNVYHKVYSMLHPSRSFMRKAMNDVFLHYIFETEQKHCGIGDLLEIWGAIINGFSVPIKEEHKLS</sequence>
<dbReference type="GO" id="GO:0007165">
    <property type="term" value="P:signal transduction"/>
    <property type="evidence" value="ECO:0007669"/>
    <property type="project" value="InterPro"/>
</dbReference>
<evidence type="ECO:0000256" key="1">
    <source>
        <dbReference type="SAM" id="MobiDB-lite"/>
    </source>
</evidence>
<comment type="caution">
    <text evidence="2">The sequence shown here is derived from an EMBL/GenBank/DDBJ whole genome shotgun (WGS) entry which is preliminary data.</text>
</comment>
<organism evidence="2">
    <name type="scientific">Sesamum angustifolium</name>
    <dbReference type="NCBI Taxonomy" id="2727405"/>
    <lineage>
        <taxon>Eukaryota</taxon>
        <taxon>Viridiplantae</taxon>
        <taxon>Streptophyta</taxon>
        <taxon>Embryophyta</taxon>
        <taxon>Tracheophyta</taxon>
        <taxon>Spermatophyta</taxon>
        <taxon>Magnoliopsida</taxon>
        <taxon>eudicotyledons</taxon>
        <taxon>Gunneridae</taxon>
        <taxon>Pentapetalae</taxon>
        <taxon>asterids</taxon>
        <taxon>lamiids</taxon>
        <taxon>Lamiales</taxon>
        <taxon>Pedaliaceae</taxon>
        <taxon>Sesamum</taxon>
    </lineage>
</organism>
<dbReference type="GO" id="GO:0019888">
    <property type="term" value="F:protein phosphatase regulator activity"/>
    <property type="evidence" value="ECO:0007669"/>
    <property type="project" value="InterPro"/>
</dbReference>
<accession>A0AAW2QDK5</accession>
<reference evidence="2" key="2">
    <citation type="journal article" date="2024" name="Plant">
        <title>Genomic evolution and insights into agronomic trait innovations of Sesamum species.</title>
        <authorList>
            <person name="Miao H."/>
            <person name="Wang L."/>
            <person name="Qu L."/>
            <person name="Liu H."/>
            <person name="Sun Y."/>
            <person name="Le M."/>
            <person name="Wang Q."/>
            <person name="Wei S."/>
            <person name="Zheng Y."/>
            <person name="Lin W."/>
            <person name="Duan Y."/>
            <person name="Cao H."/>
            <person name="Xiong S."/>
            <person name="Wang X."/>
            <person name="Wei L."/>
            <person name="Li C."/>
            <person name="Ma Q."/>
            <person name="Ju M."/>
            <person name="Zhao R."/>
            <person name="Li G."/>
            <person name="Mu C."/>
            <person name="Tian Q."/>
            <person name="Mei H."/>
            <person name="Zhang T."/>
            <person name="Gao T."/>
            <person name="Zhang H."/>
        </authorList>
    </citation>
    <scope>NUCLEOTIDE SEQUENCE</scope>
    <source>
        <strain evidence="2">G01</strain>
    </source>
</reference>
<dbReference type="PANTHER" id="PTHR10257:SF28">
    <property type="entry name" value="SERINE_THREONINE PROTEIN PHOSPHATASE 2A REGULATORY SUBUNIT"/>
    <property type="match status" value="1"/>
</dbReference>
<dbReference type="SUPFAM" id="SSF48371">
    <property type="entry name" value="ARM repeat"/>
    <property type="match status" value="1"/>
</dbReference>
<name>A0AAW2QDK5_9LAMI</name>
<dbReference type="AlphaFoldDB" id="A0AAW2QDK5"/>
<dbReference type="GO" id="GO:0000159">
    <property type="term" value="C:protein phosphatase type 2A complex"/>
    <property type="evidence" value="ECO:0007669"/>
    <property type="project" value="InterPro"/>
</dbReference>
<feature type="compositionally biased region" description="Basic and acidic residues" evidence="1">
    <location>
        <begin position="27"/>
        <end position="39"/>
    </location>
</feature>
<dbReference type="InterPro" id="IPR002554">
    <property type="entry name" value="PP2A_B56"/>
</dbReference>
<dbReference type="PANTHER" id="PTHR10257">
    <property type="entry name" value="SERINE/THREONINE PROTEIN PHOSPHATASE 2A PP2A REGULATORY SUBUNIT B"/>
    <property type="match status" value="1"/>
</dbReference>
<feature type="region of interest" description="Disordered" evidence="1">
    <location>
        <begin position="1"/>
        <end position="77"/>
    </location>
</feature>
<evidence type="ECO:0000313" key="2">
    <source>
        <dbReference type="EMBL" id="KAL0365696.1"/>
    </source>
</evidence>
<dbReference type="Pfam" id="PF01603">
    <property type="entry name" value="B56"/>
    <property type="match status" value="1"/>
</dbReference>